<protein>
    <recommendedName>
        <fullName evidence="3">Heterokaryon incompatibility domain-containing protein</fullName>
    </recommendedName>
</protein>
<evidence type="ECO:0000313" key="1">
    <source>
        <dbReference type="EMBL" id="KAK0499365.1"/>
    </source>
</evidence>
<proteinExistence type="predicted"/>
<reference evidence="1" key="1">
    <citation type="submission" date="2023-06" db="EMBL/GenBank/DDBJ databases">
        <authorList>
            <consortium name="Lawrence Berkeley National Laboratory"/>
            <person name="Ahrendt S."/>
            <person name="Sahu N."/>
            <person name="Indic B."/>
            <person name="Wong-Bajracharya J."/>
            <person name="Merenyi Z."/>
            <person name="Ke H.-M."/>
            <person name="Monk M."/>
            <person name="Kocsube S."/>
            <person name="Drula E."/>
            <person name="Lipzen A."/>
            <person name="Balint B."/>
            <person name="Henrissat B."/>
            <person name="Andreopoulos B."/>
            <person name="Martin F.M."/>
            <person name="Harder C.B."/>
            <person name="Rigling D."/>
            <person name="Ford K.L."/>
            <person name="Foster G.D."/>
            <person name="Pangilinan J."/>
            <person name="Papanicolaou A."/>
            <person name="Barry K."/>
            <person name="LaButti K."/>
            <person name="Viragh M."/>
            <person name="Koriabine M."/>
            <person name="Yan M."/>
            <person name="Riley R."/>
            <person name="Champramary S."/>
            <person name="Plett K.L."/>
            <person name="Tsai I.J."/>
            <person name="Slot J."/>
            <person name="Sipos G."/>
            <person name="Plett J."/>
            <person name="Nagy L.G."/>
            <person name="Grigoriev I.V."/>
        </authorList>
    </citation>
    <scope>NUCLEOTIDE SEQUENCE</scope>
    <source>
        <strain evidence="1">HWK02</strain>
    </source>
</reference>
<gene>
    <name evidence="1" type="ORF">EDD18DRAFT_1441019</name>
</gene>
<comment type="caution">
    <text evidence="1">The sequence shown here is derived from an EMBL/GenBank/DDBJ whole genome shotgun (WGS) entry which is preliminary data.</text>
</comment>
<sequence length="622" mass="71782">MDLSVCRCFFSMFYIFTLRPEETPSIQPQKRWWWQMGLLVYGWLLKQTISVFGLFSPLRGFWPWYEGTKCPPMPFFSWHPDLPKITLSALTETGQAESTIPVLQQRSYTGNQPVISSALANTCCADLGIDGVLDKLNVTLGTSYTLGSNDLHLLGIVQMYSNLEPYVARNDDFGTYYYDVAGMKRDLQREEKRDREMRGKMLVDGRFTEQIVPPRRMWDLRANRVVPYWVAPGFPLWMISHAWVDRRDRANVMTSINGYEWPVPMPKDANLDLIRIEMLNFGATYAWLDVLCLRQEGGEREDLRLEEWKLDVPAIGRVCRVAEEGVCYFSGLGRPLKLTLDDFESDHCWFRRAWTLQEIPYQYHIGGETGNSATDKEVQRRFDEIRTSQWQIIHWRLTQAVEILSEMQNRVSIKRLDKVAGLANLLSEDRVPIYDTELSEEDPWEVLVDAMLPKARAELFFYYPEPGNRRKYWRPSWQHVMTNKTGAPSNLIGGLAFVDVGRIDGPDVEGYDWYHGYCIESGVVRGLNKKSKNGKSRVGKLVLKDATGASRILKIVARHAFRIPNGSYTLIGCDGMCYSDFWVVGQLRDDGKFEKISVFYSAEDEEVRLWELGLEKCKTVLC</sequence>
<evidence type="ECO:0000313" key="2">
    <source>
        <dbReference type="Proteomes" id="UP001175228"/>
    </source>
</evidence>
<dbReference type="Proteomes" id="UP001175228">
    <property type="component" value="Unassembled WGS sequence"/>
</dbReference>
<accession>A0AA39UZF4</accession>
<dbReference type="AlphaFoldDB" id="A0AA39UZF4"/>
<keyword evidence="2" id="KW-1185">Reference proteome</keyword>
<evidence type="ECO:0008006" key="3">
    <source>
        <dbReference type="Google" id="ProtNLM"/>
    </source>
</evidence>
<dbReference type="EMBL" id="JAUEPU010000009">
    <property type="protein sequence ID" value="KAK0499365.1"/>
    <property type="molecule type" value="Genomic_DNA"/>
</dbReference>
<name>A0AA39UZF4_9AGAR</name>
<organism evidence="1 2">
    <name type="scientific">Armillaria luteobubalina</name>
    <dbReference type="NCBI Taxonomy" id="153913"/>
    <lineage>
        <taxon>Eukaryota</taxon>
        <taxon>Fungi</taxon>
        <taxon>Dikarya</taxon>
        <taxon>Basidiomycota</taxon>
        <taxon>Agaricomycotina</taxon>
        <taxon>Agaricomycetes</taxon>
        <taxon>Agaricomycetidae</taxon>
        <taxon>Agaricales</taxon>
        <taxon>Marasmiineae</taxon>
        <taxon>Physalacriaceae</taxon>
        <taxon>Armillaria</taxon>
    </lineage>
</organism>